<reference evidence="1" key="1">
    <citation type="journal article" date="2023" name="G3 (Bethesda)">
        <title>A reference genome for the long-term kleptoplast-retaining sea slug Elysia crispata morphotype clarki.</title>
        <authorList>
            <person name="Eastman K.E."/>
            <person name="Pendleton A.L."/>
            <person name="Shaikh M.A."/>
            <person name="Suttiyut T."/>
            <person name="Ogas R."/>
            <person name="Tomko P."/>
            <person name="Gavelis G."/>
            <person name="Widhalm J.R."/>
            <person name="Wisecaver J.H."/>
        </authorList>
    </citation>
    <scope>NUCLEOTIDE SEQUENCE</scope>
    <source>
        <strain evidence="1">ECLA1</strain>
    </source>
</reference>
<keyword evidence="2" id="KW-1185">Reference proteome</keyword>
<gene>
    <name evidence="1" type="ORF">RRG08_030055</name>
</gene>
<dbReference type="AlphaFoldDB" id="A0AAE1CPB2"/>
<accession>A0AAE1CPB2</accession>
<dbReference type="EMBL" id="JAWDGP010007325">
    <property type="protein sequence ID" value="KAK3725827.1"/>
    <property type="molecule type" value="Genomic_DNA"/>
</dbReference>
<dbReference type="Proteomes" id="UP001283361">
    <property type="component" value="Unassembled WGS sequence"/>
</dbReference>
<protein>
    <submittedName>
        <fullName evidence="1">Uncharacterized protein</fullName>
    </submittedName>
</protein>
<evidence type="ECO:0000313" key="2">
    <source>
        <dbReference type="Proteomes" id="UP001283361"/>
    </source>
</evidence>
<comment type="caution">
    <text evidence="1">The sequence shown here is derived from an EMBL/GenBank/DDBJ whole genome shotgun (WGS) entry which is preliminary data.</text>
</comment>
<organism evidence="1 2">
    <name type="scientific">Elysia crispata</name>
    <name type="common">lettuce slug</name>
    <dbReference type="NCBI Taxonomy" id="231223"/>
    <lineage>
        <taxon>Eukaryota</taxon>
        <taxon>Metazoa</taxon>
        <taxon>Spiralia</taxon>
        <taxon>Lophotrochozoa</taxon>
        <taxon>Mollusca</taxon>
        <taxon>Gastropoda</taxon>
        <taxon>Heterobranchia</taxon>
        <taxon>Euthyneura</taxon>
        <taxon>Panpulmonata</taxon>
        <taxon>Sacoglossa</taxon>
        <taxon>Placobranchoidea</taxon>
        <taxon>Plakobranchidae</taxon>
        <taxon>Elysia</taxon>
    </lineage>
</organism>
<evidence type="ECO:0000313" key="1">
    <source>
        <dbReference type="EMBL" id="KAK3725827.1"/>
    </source>
</evidence>
<name>A0AAE1CPB2_9GAST</name>
<proteinExistence type="predicted"/>
<sequence>MPRSTREQARSCVNGDTDVAEILKEFFIWSLSVRYSGLVSRSEESRRILVCTTSPGILGFISLHAYLWPQVVLMMWREKEEGGTGRKTVGKRKQPQTVATETTRGDYCQHQDIEDSAVCRARNNLRLWLQRQPAEIIVNTRTLRTVLYAELETTSDCGYRDNPRRLLSTPGH</sequence>